<feature type="region of interest" description="Disordered" evidence="1">
    <location>
        <begin position="540"/>
        <end position="560"/>
    </location>
</feature>
<dbReference type="Gene3D" id="2.40.70.10">
    <property type="entry name" value="Acid Proteases"/>
    <property type="match status" value="1"/>
</dbReference>
<dbReference type="InterPro" id="IPR021109">
    <property type="entry name" value="Peptidase_aspartic_dom_sf"/>
</dbReference>
<dbReference type="EMBL" id="JAUUTY010000006">
    <property type="protein sequence ID" value="KAK1618599.1"/>
    <property type="molecule type" value="Genomic_DNA"/>
</dbReference>
<accession>A0AAD8RFM1</accession>
<dbReference type="CDD" id="cd00303">
    <property type="entry name" value="retropepsin_like"/>
    <property type="match status" value="1"/>
</dbReference>
<dbReference type="Proteomes" id="UP001231189">
    <property type="component" value="Unassembled WGS sequence"/>
</dbReference>
<proteinExistence type="predicted"/>
<evidence type="ECO:0000313" key="2">
    <source>
        <dbReference type="EMBL" id="KAK1618599.1"/>
    </source>
</evidence>
<organism evidence="2 3">
    <name type="scientific">Lolium multiflorum</name>
    <name type="common">Italian ryegrass</name>
    <name type="synonym">Lolium perenne subsp. multiflorum</name>
    <dbReference type="NCBI Taxonomy" id="4521"/>
    <lineage>
        <taxon>Eukaryota</taxon>
        <taxon>Viridiplantae</taxon>
        <taxon>Streptophyta</taxon>
        <taxon>Embryophyta</taxon>
        <taxon>Tracheophyta</taxon>
        <taxon>Spermatophyta</taxon>
        <taxon>Magnoliopsida</taxon>
        <taxon>Liliopsida</taxon>
        <taxon>Poales</taxon>
        <taxon>Poaceae</taxon>
        <taxon>BOP clade</taxon>
        <taxon>Pooideae</taxon>
        <taxon>Poodae</taxon>
        <taxon>Poeae</taxon>
        <taxon>Poeae Chloroplast Group 2 (Poeae type)</taxon>
        <taxon>Loliodinae</taxon>
        <taxon>Loliinae</taxon>
        <taxon>Lolium</taxon>
    </lineage>
</organism>
<comment type="caution">
    <text evidence="2">The sequence shown here is derived from an EMBL/GenBank/DDBJ whole genome shotgun (WGS) entry which is preliminary data.</text>
</comment>
<reference evidence="2" key="1">
    <citation type="submission" date="2023-07" db="EMBL/GenBank/DDBJ databases">
        <title>A chromosome-level genome assembly of Lolium multiflorum.</title>
        <authorList>
            <person name="Chen Y."/>
            <person name="Copetti D."/>
            <person name="Kolliker R."/>
            <person name="Studer B."/>
        </authorList>
    </citation>
    <scope>NUCLEOTIDE SEQUENCE</scope>
    <source>
        <strain evidence="2">02402/16</strain>
        <tissue evidence="2">Leaf</tissue>
    </source>
</reference>
<name>A0AAD8RFM1_LOLMU</name>
<keyword evidence="3" id="KW-1185">Reference proteome</keyword>
<dbReference type="PANTHER" id="PTHR33067:SF31">
    <property type="entry name" value="RNA-DIRECTED DNA POLYMERASE"/>
    <property type="match status" value="1"/>
</dbReference>
<protein>
    <submittedName>
        <fullName evidence="2">Uncharacterized protein</fullName>
    </submittedName>
</protein>
<evidence type="ECO:0000256" key="1">
    <source>
        <dbReference type="SAM" id="MobiDB-lite"/>
    </source>
</evidence>
<gene>
    <name evidence="2" type="ORF">QYE76_024116</name>
</gene>
<feature type="compositionally biased region" description="Low complexity" evidence="1">
    <location>
        <begin position="544"/>
        <end position="554"/>
    </location>
</feature>
<evidence type="ECO:0000313" key="3">
    <source>
        <dbReference type="Proteomes" id="UP001231189"/>
    </source>
</evidence>
<dbReference type="PANTHER" id="PTHR33067">
    <property type="entry name" value="RNA-DIRECTED DNA POLYMERASE-RELATED"/>
    <property type="match status" value="1"/>
</dbReference>
<dbReference type="AlphaFoldDB" id="A0AAD8RFM1"/>
<sequence>MGLAAAASPKVFRIVALGTEGFATKALRLNFSSRNLLDSAAGGTFMSITLGAATKLLDDMMINYSEWHTERAPQCKKVNSVEETSSLSDKIDTIMSMLVNGRSNVDPNNVPLASLVAQEEHVDVNFIKSNNFNNNAYRNNSGNNYRPYPSNNSNGYDNSYGNSYNNNRSVPPGLEAMLKEFISTQTAFNKSVEEKLDKIDILTSKVDRLASDVDLLKLKVMPNKDNDNKIVTTANAIQVRINENIRLMAELHARWDREENEKLAKKNNVAKVWTITTTSNDNASHVATPPTINGKIIGVGNVSTPSAKRAKLPKTAETACDKTAEIFQNIGDNDPIAVDHNGLDFDDCHISEVIKFLQKLAKSPNASAINLAFTKHITNALIKAREEKLKLETSIPRKLEDGWEPIIKMRVNDFDCNALCDLGASISVMPKKIYDMLDLPPLKNCYLDVNLADNAIKKPLGRIDNVRIMETKRGIPITFLTRYRSWHALALRIGRVTKSIAGRRSEGSQPAAALGSSRLYRADSRCPPVGFGSQHILARPVGQSSTSTTSPSTSEMADGTPVTYEELPDELKKRYDEIKVTLEADLSFQRTRSHGIRWKGFSPQGALDGIDLSAPSEERTRGLRQEINYLVAHSLHRHSENLVNVLERLALRVIQEIMSHQYSPSGPALGTHQGELPPRPPLPYALAAPGAGYTGIRRLQDRW</sequence>